<comment type="caution">
    <text evidence="4">The sequence shown here is derived from an EMBL/GenBank/DDBJ whole genome shotgun (WGS) entry which is preliminary data.</text>
</comment>
<evidence type="ECO:0000313" key="4">
    <source>
        <dbReference type="EMBL" id="HIZ69422.1"/>
    </source>
</evidence>
<evidence type="ECO:0000256" key="2">
    <source>
        <dbReference type="SAM" id="MobiDB-lite"/>
    </source>
</evidence>
<protein>
    <submittedName>
        <fullName evidence="4">Ig-like domain-containing protein</fullName>
    </submittedName>
</protein>
<dbReference type="InterPro" id="IPR032812">
    <property type="entry name" value="SbsA_Ig"/>
</dbReference>
<dbReference type="EMBL" id="DXBE01000046">
    <property type="protein sequence ID" value="HIZ69422.1"/>
    <property type="molecule type" value="Genomic_DNA"/>
</dbReference>
<proteinExistence type="predicted"/>
<evidence type="ECO:0000313" key="5">
    <source>
        <dbReference type="Proteomes" id="UP000824055"/>
    </source>
</evidence>
<feature type="region of interest" description="Disordered" evidence="2">
    <location>
        <begin position="348"/>
        <end position="370"/>
    </location>
</feature>
<name>A0A9D2FZ13_9BACT</name>
<feature type="domain" description="SbsA Ig-like" evidence="3">
    <location>
        <begin position="10"/>
        <end position="109"/>
    </location>
</feature>
<keyword evidence="1" id="KW-0732">Signal</keyword>
<feature type="compositionally biased region" description="Basic and acidic residues" evidence="2">
    <location>
        <begin position="348"/>
        <end position="361"/>
    </location>
</feature>
<gene>
    <name evidence="4" type="ORF">H9966_06025</name>
</gene>
<reference evidence="4" key="1">
    <citation type="journal article" date="2021" name="PeerJ">
        <title>Extensive microbial diversity within the chicken gut microbiome revealed by metagenomics and culture.</title>
        <authorList>
            <person name="Gilroy R."/>
            <person name="Ravi A."/>
            <person name="Getino M."/>
            <person name="Pursley I."/>
            <person name="Horton D.L."/>
            <person name="Alikhan N.F."/>
            <person name="Baker D."/>
            <person name="Gharbi K."/>
            <person name="Hall N."/>
            <person name="Watson M."/>
            <person name="Adriaenssens E.M."/>
            <person name="Foster-Nyarko E."/>
            <person name="Jarju S."/>
            <person name="Secka A."/>
            <person name="Antonio M."/>
            <person name="Oren A."/>
            <person name="Chaudhuri R.R."/>
            <person name="La Ragione R."/>
            <person name="Hildebrand F."/>
            <person name="Pallen M.J."/>
        </authorList>
    </citation>
    <scope>NUCLEOTIDE SEQUENCE</scope>
    <source>
        <strain evidence="4">ChiHecec3B27-8219</strain>
    </source>
</reference>
<accession>A0A9D2FZ13</accession>
<dbReference type="GO" id="GO:0030246">
    <property type="term" value="F:carbohydrate binding"/>
    <property type="evidence" value="ECO:0007669"/>
    <property type="project" value="InterPro"/>
</dbReference>
<feature type="region of interest" description="Disordered" evidence="2">
    <location>
        <begin position="1"/>
        <end position="25"/>
    </location>
</feature>
<reference evidence="4" key="2">
    <citation type="submission" date="2021-04" db="EMBL/GenBank/DDBJ databases">
        <authorList>
            <person name="Gilroy R."/>
        </authorList>
    </citation>
    <scope>NUCLEOTIDE SEQUENCE</scope>
    <source>
        <strain evidence="4">ChiHecec3B27-8219</strain>
    </source>
</reference>
<dbReference type="Proteomes" id="UP000824055">
    <property type="component" value="Unassembled WGS sequence"/>
</dbReference>
<dbReference type="Pfam" id="PF13205">
    <property type="entry name" value="Big_5"/>
    <property type="match status" value="1"/>
</dbReference>
<organism evidence="4 5">
    <name type="scientific">Candidatus Prevotella avicola</name>
    <dbReference type="NCBI Taxonomy" id="2838738"/>
    <lineage>
        <taxon>Bacteria</taxon>
        <taxon>Pseudomonadati</taxon>
        <taxon>Bacteroidota</taxon>
        <taxon>Bacteroidia</taxon>
        <taxon>Bacteroidales</taxon>
        <taxon>Prevotellaceae</taxon>
        <taxon>Prevotella</taxon>
    </lineage>
</organism>
<dbReference type="SUPFAM" id="SSF49452">
    <property type="entry name" value="Starch-binding domain-like"/>
    <property type="match status" value="1"/>
</dbReference>
<evidence type="ECO:0000256" key="1">
    <source>
        <dbReference type="ARBA" id="ARBA00022729"/>
    </source>
</evidence>
<feature type="region of interest" description="Disordered" evidence="2">
    <location>
        <begin position="586"/>
        <end position="610"/>
    </location>
</feature>
<evidence type="ECO:0000259" key="3">
    <source>
        <dbReference type="Pfam" id="PF13205"/>
    </source>
</evidence>
<dbReference type="AlphaFoldDB" id="A0A9D2FZ13"/>
<dbReference type="InterPro" id="IPR013784">
    <property type="entry name" value="Carb-bd-like_fold"/>
</dbReference>
<sequence>MGQPDGGWYDETPPRILGATPADKGTNVKSQKISIFFDEFIQIENATEKVVVSPPQLETPEIVASGKRIRIELLDSLKPNTTYTIDFSDAITDNNEDNPLGNYTYSFSTGDAIDTLEVSGKVLQAKDLEPVKGILVGLYSDLSDTAFTTKPMLRVSRTDGSGRFVIKGVAPGTYRVYALQDADGNYLFNQKSEMLAFSQEKIVPSFKPDVRQDTTWIDSLRIKSIDRVGYTHFLPDDIVLRAFNEVMTDRYFLKAERREPESFTLFYSYGGEMPQVRGLNFQSDDAFIIESTEKQDTITYWLKDTALVNQDTLRVELTYHMTDSLGKLVEQIDTLDILSRISHEKRQKDLEREREEWQKKQDRAKKRGEPYDSIMPPKALAIGAKAPSELDPDKNIPFTFNTPLASVDTAAIHLYSKHDTLWYNAPLEFNHVRGREYELRGEWRPDIEYSLEIDSAAFVDIYGKVSPPFKQGFKVKSFDDYGTLLLNIPTMTDTTIVVQLLDAGDKIIKEVTTNQGVAEFYYVSPSTYYVRMYIDSNRNGEWDTGLYSANRQPETVYYFPKEIEIRAKWDFTETWNPLATPVIQQKPAAVTKQKPDKDKKIKNQNARRAEQLGIEYIPQTSFP</sequence>